<dbReference type="PROSITE" id="PS50097">
    <property type="entry name" value="BTB"/>
    <property type="match status" value="1"/>
</dbReference>
<sequence length="262" mass="29511">MSFTKQSILSKGEEYLPNDELSLLCECTFATGGKFRIEINVHGIPLAANKNSFFSAQTTVEERLLDFLGVSENKKQDKNIQDLKNTELKAKSFSASFNATSSVTFKMMVNNGPEKNTNNAIAKLSTSVPSVLDDVKALYNDQLLTDIVLKTATKSFPAHKIVLCLRSSVFRAILNNDMKEKNTDCIKVEDLENETLQRFLLFLYSDNLEELHWESAVQLYYAADKYAIENLKYLCSSFLVENLSTSNSNELLLQPTLTMIQN</sequence>
<dbReference type="SUPFAM" id="SSF54695">
    <property type="entry name" value="POZ domain"/>
    <property type="match status" value="1"/>
</dbReference>
<name>A0AAV2ACW1_9ARAC</name>
<dbReference type="PANTHER" id="PTHR24413">
    <property type="entry name" value="SPECKLE-TYPE POZ PROTEIN"/>
    <property type="match status" value="1"/>
</dbReference>
<gene>
    <name evidence="2" type="ORF">LARSCL_LOCUS11791</name>
</gene>
<keyword evidence="3" id="KW-1185">Reference proteome</keyword>
<protein>
    <recommendedName>
        <fullName evidence="1">BTB domain-containing protein</fullName>
    </recommendedName>
</protein>
<evidence type="ECO:0000313" key="3">
    <source>
        <dbReference type="Proteomes" id="UP001497382"/>
    </source>
</evidence>
<dbReference type="InterPro" id="IPR000210">
    <property type="entry name" value="BTB/POZ_dom"/>
</dbReference>
<evidence type="ECO:0000313" key="2">
    <source>
        <dbReference type="EMBL" id="CAL1281803.1"/>
    </source>
</evidence>
<dbReference type="SMART" id="SM00225">
    <property type="entry name" value="BTB"/>
    <property type="match status" value="1"/>
</dbReference>
<dbReference type="InterPro" id="IPR011333">
    <property type="entry name" value="SKP1/BTB/POZ_sf"/>
</dbReference>
<dbReference type="Gene3D" id="3.30.710.10">
    <property type="entry name" value="Potassium Channel Kv1.1, Chain A"/>
    <property type="match status" value="1"/>
</dbReference>
<feature type="domain" description="BTB" evidence="1">
    <location>
        <begin position="145"/>
        <end position="212"/>
    </location>
</feature>
<dbReference type="Proteomes" id="UP001497382">
    <property type="component" value="Unassembled WGS sequence"/>
</dbReference>
<reference evidence="2 3" key="1">
    <citation type="submission" date="2024-04" db="EMBL/GenBank/DDBJ databases">
        <authorList>
            <person name="Rising A."/>
            <person name="Reimegard J."/>
            <person name="Sonavane S."/>
            <person name="Akerstrom W."/>
            <person name="Nylinder S."/>
            <person name="Hedman E."/>
            <person name="Kallberg Y."/>
        </authorList>
    </citation>
    <scope>NUCLEOTIDE SEQUENCE [LARGE SCALE GENOMIC DNA]</scope>
</reference>
<evidence type="ECO:0000259" key="1">
    <source>
        <dbReference type="PROSITE" id="PS50097"/>
    </source>
</evidence>
<dbReference type="Pfam" id="PF00651">
    <property type="entry name" value="BTB"/>
    <property type="match status" value="1"/>
</dbReference>
<accession>A0AAV2ACW1</accession>
<dbReference type="EMBL" id="CAXIEN010000149">
    <property type="protein sequence ID" value="CAL1281803.1"/>
    <property type="molecule type" value="Genomic_DNA"/>
</dbReference>
<proteinExistence type="predicted"/>
<organism evidence="2 3">
    <name type="scientific">Larinioides sclopetarius</name>
    <dbReference type="NCBI Taxonomy" id="280406"/>
    <lineage>
        <taxon>Eukaryota</taxon>
        <taxon>Metazoa</taxon>
        <taxon>Ecdysozoa</taxon>
        <taxon>Arthropoda</taxon>
        <taxon>Chelicerata</taxon>
        <taxon>Arachnida</taxon>
        <taxon>Araneae</taxon>
        <taxon>Araneomorphae</taxon>
        <taxon>Entelegynae</taxon>
        <taxon>Araneoidea</taxon>
        <taxon>Araneidae</taxon>
        <taxon>Larinioides</taxon>
    </lineage>
</organism>
<dbReference type="AlphaFoldDB" id="A0AAV2ACW1"/>
<comment type="caution">
    <text evidence="2">The sequence shown here is derived from an EMBL/GenBank/DDBJ whole genome shotgun (WGS) entry which is preliminary data.</text>
</comment>